<feature type="region of interest" description="Disordered" evidence="7">
    <location>
        <begin position="1"/>
        <end position="32"/>
    </location>
</feature>
<dbReference type="Pfam" id="PF00211">
    <property type="entry name" value="Guanylate_cyc"/>
    <property type="match status" value="1"/>
</dbReference>
<keyword evidence="11" id="KW-1185">Reference proteome</keyword>
<dbReference type="Proteomes" id="UP001153069">
    <property type="component" value="Unassembled WGS sequence"/>
</dbReference>
<feature type="transmembrane region" description="Helical" evidence="8">
    <location>
        <begin position="421"/>
        <end position="442"/>
    </location>
</feature>
<evidence type="ECO:0000256" key="4">
    <source>
        <dbReference type="ARBA" id="ARBA00022989"/>
    </source>
</evidence>
<keyword evidence="5 8" id="KW-0472">Membrane</keyword>
<dbReference type="GO" id="GO:0035556">
    <property type="term" value="P:intracellular signal transduction"/>
    <property type="evidence" value="ECO:0007669"/>
    <property type="project" value="InterPro"/>
</dbReference>
<dbReference type="EMBL" id="CAICTM010000075">
    <property type="protein sequence ID" value="CAB9500129.1"/>
    <property type="molecule type" value="Genomic_DNA"/>
</dbReference>
<dbReference type="PROSITE" id="PS50125">
    <property type="entry name" value="GUANYLATE_CYCLASE_2"/>
    <property type="match status" value="1"/>
</dbReference>
<feature type="domain" description="Guanylate cyclase" evidence="9">
    <location>
        <begin position="539"/>
        <end position="673"/>
    </location>
</feature>
<evidence type="ECO:0000256" key="6">
    <source>
        <dbReference type="ARBA" id="ARBA00023239"/>
    </source>
</evidence>
<dbReference type="GO" id="GO:0005886">
    <property type="term" value="C:plasma membrane"/>
    <property type="evidence" value="ECO:0007669"/>
    <property type="project" value="TreeGrafter"/>
</dbReference>
<feature type="transmembrane region" description="Helical" evidence="8">
    <location>
        <begin position="66"/>
        <end position="87"/>
    </location>
</feature>
<dbReference type="InterPro" id="IPR050401">
    <property type="entry name" value="Cyclic_nucleotide_synthase"/>
</dbReference>
<dbReference type="GO" id="GO:0000166">
    <property type="term" value="F:nucleotide binding"/>
    <property type="evidence" value="ECO:0007669"/>
    <property type="project" value="UniProtKB-KW"/>
</dbReference>
<dbReference type="PANTHER" id="PTHR11920">
    <property type="entry name" value="GUANYLYL CYCLASE"/>
    <property type="match status" value="1"/>
</dbReference>
<reference evidence="10" key="1">
    <citation type="submission" date="2020-06" db="EMBL/GenBank/DDBJ databases">
        <authorList>
            <consortium name="Plant Systems Biology data submission"/>
        </authorList>
    </citation>
    <scope>NUCLEOTIDE SEQUENCE</scope>
    <source>
        <strain evidence="10">D6</strain>
    </source>
</reference>
<keyword evidence="2 8" id="KW-0812">Transmembrane</keyword>
<evidence type="ECO:0000256" key="3">
    <source>
        <dbReference type="ARBA" id="ARBA00022741"/>
    </source>
</evidence>
<evidence type="ECO:0000256" key="2">
    <source>
        <dbReference type="ARBA" id="ARBA00022692"/>
    </source>
</evidence>
<comment type="caution">
    <text evidence="10">The sequence shown here is derived from an EMBL/GenBank/DDBJ whole genome shotgun (WGS) entry which is preliminary data.</text>
</comment>
<accession>A0A9N8DG55</accession>
<evidence type="ECO:0000313" key="10">
    <source>
        <dbReference type="EMBL" id="CAB9500129.1"/>
    </source>
</evidence>
<dbReference type="GO" id="GO:0004114">
    <property type="term" value="F:3',5'-cyclic-nucleotide phosphodiesterase activity"/>
    <property type="evidence" value="ECO:0007669"/>
    <property type="project" value="InterPro"/>
</dbReference>
<dbReference type="GO" id="GO:0004016">
    <property type="term" value="F:adenylate cyclase activity"/>
    <property type="evidence" value="ECO:0007669"/>
    <property type="project" value="TreeGrafter"/>
</dbReference>
<proteinExistence type="predicted"/>
<evidence type="ECO:0000256" key="7">
    <source>
        <dbReference type="SAM" id="MobiDB-lite"/>
    </source>
</evidence>
<dbReference type="PANTHER" id="PTHR11920:SF335">
    <property type="entry name" value="GUANYLATE CYCLASE"/>
    <property type="match status" value="1"/>
</dbReference>
<dbReference type="GO" id="GO:0007168">
    <property type="term" value="P:receptor guanylyl cyclase signaling pathway"/>
    <property type="evidence" value="ECO:0007669"/>
    <property type="project" value="TreeGrafter"/>
</dbReference>
<dbReference type="Gene3D" id="3.30.70.1230">
    <property type="entry name" value="Nucleotide cyclase"/>
    <property type="match status" value="1"/>
</dbReference>
<dbReference type="SUPFAM" id="SSF55073">
    <property type="entry name" value="Nucleotide cyclase"/>
    <property type="match status" value="1"/>
</dbReference>
<name>A0A9N8DG55_9STRA</name>
<dbReference type="AlphaFoldDB" id="A0A9N8DG55"/>
<comment type="subcellular location">
    <subcellularLocation>
        <location evidence="1">Membrane</location>
    </subcellularLocation>
</comment>
<keyword evidence="3" id="KW-0547">Nucleotide-binding</keyword>
<sequence length="1181" mass="131553">MTAENKDMIPVRTELVDASGHDSDDDGASVDWDTATEHFSNSRDSESSVKPMIGAAENQRVFYSRILVGLVLVVSAAATAGLTYALTAQEEQNTFERDFAGIAKEIVEVAQTAENNLVKIMFDFSTMLTSAALGLKQVWPNVTIPDFERRASASMDVSGGKFLGVMMAVEPTNASRAAWNQYADENIGWLNESHAILGTKPAPVLSEMYSLNPKWEGDNDTVNPVAIPSFGNQLHLVTWQVSPPPLDSPLLIRGDYKHYYTPRWDYVNETGRTARSPIVTVNGWLLNLPIYDPVNIYYQPVYDTFDDDNKTLVAIAYMVLRWMDHFQDLLHDDAVGIMIVLNSTCGDLVTYEVNGHNATYLGQGDQHDTQFDYLGESAGLTLAMNEILQGSTYSEKGISCGYSISVYPSERLRDKYTTGRPWAYSLIVLAIFAFTSLVFVLYDCLVQRRQETVMDSAVKTDAIVSQLFPEQFREQMLANAEAEKQMEKNKNNRSDTFRSMSAKSSLHAFMGGDDAMETEMEDEDLFVSKPVADLFPNVTVLFADIVGFTAWSSVREPSQVFTLLETIYRSFDKVAKRRKIYKVETVGDSYVAVAGVPFPMANHAVTMARFARECSMKLPEVVHRLETHLGPGTGDIQMRFGIHSGPVTAGVLRGEKARFQLFGDTVNTASRIENSGVGNRVHLSENTANLIIAAGRSSWVAPRPDPVHLKGIGSVKTFWLVASKAGSRAGSVFDRSETFETPNAKDLGRAAIRGSIHSGIVSGWKDQTKRLVAWNTESLLRLLQKVAASRGGAPKSNHTEGARKLMPTAAPLSEVVEIIPLPGFDSKQVCKKQVNPESIDLGPEVRRQLSSYVSWVASSYKNNPFHNFEHASHVSMSVNKLLSRIVAPDISVEDADETKMKAKMAAELHDHTYGITSDPLTQFACALAALIHDVDHRGVPNGRLVEEEPRLGELYEQSVAEQNSVDLAWLKLMSDEYQDLRACIYSNEAEMKRFRQVVVNTVLATDIFDKKLKALRNARWDKAFHNADKFIDEGTGIISEQEDVNRKATIVIEHIIQASDVSHTMQHWHVYTKWNEKLYQEQYLAYVAGRGGAKDPTDGWYGGELWFFDNYVIPLSKKLAECGVFGVSSDEYLNYALENRKEWAQKGRDIVDAMAKKYRREAALPEQAVAVDDSTLTRVCE</sequence>
<evidence type="ECO:0000259" key="9">
    <source>
        <dbReference type="PROSITE" id="PS50125"/>
    </source>
</evidence>
<dbReference type="Gene3D" id="1.10.1300.10">
    <property type="entry name" value="3'5'-cyclic nucleotide phosphodiesterase, catalytic domain"/>
    <property type="match status" value="1"/>
</dbReference>
<dbReference type="Pfam" id="PF00233">
    <property type="entry name" value="PDEase_I"/>
    <property type="match status" value="1"/>
</dbReference>
<dbReference type="InterPro" id="IPR029787">
    <property type="entry name" value="Nucleotide_cyclase"/>
</dbReference>
<dbReference type="GO" id="GO:0001653">
    <property type="term" value="F:peptide receptor activity"/>
    <property type="evidence" value="ECO:0007669"/>
    <property type="project" value="TreeGrafter"/>
</dbReference>
<keyword evidence="4 8" id="KW-1133">Transmembrane helix</keyword>
<organism evidence="10 11">
    <name type="scientific">Seminavis robusta</name>
    <dbReference type="NCBI Taxonomy" id="568900"/>
    <lineage>
        <taxon>Eukaryota</taxon>
        <taxon>Sar</taxon>
        <taxon>Stramenopiles</taxon>
        <taxon>Ochrophyta</taxon>
        <taxon>Bacillariophyta</taxon>
        <taxon>Bacillariophyceae</taxon>
        <taxon>Bacillariophycidae</taxon>
        <taxon>Naviculales</taxon>
        <taxon>Naviculaceae</taxon>
        <taxon>Seminavis</taxon>
    </lineage>
</organism>
<evidence type="ECO:0000256" key="8">
    <source>
        <dbReference type="SAM" id="Phobius"/>
    </source>
</evidence>
<dbReference type="SMART" id="SM00471">
    <property type="entry name" value="HDc"/>
    <property type="match status" value="1"/>
</dbReference>
<dbReference type="InterPro" id="IPR002073">
    <property type="entry name" value="PDEase_catalytic_dom"/>
</dbReference>
<dbReference type="InterPro" id="IPR036971">
    <property type="entry name" value="PDEase_catalytic_dom_sf"/>
</dbReference>
<dbReference type="SMART" id="SM00044">
    <property type="entry name" value="CYCc"/>
    <property type="match status" value="1"/>
</dbReference>
<dbReference type="SUPFAM" id="SSF109604">
    <property type="entry name" value="HD-domain/PDEase-like"/>
    <property type="match status" value="1"/>
</dbReference>
<gene>
    <name evidence="10" type="ORF">SEMRO_76_G041670.1</name>
</gene>
<dbReference type="CDD" id="cd07302">
    <property type="entry name" value="CHD"/>
    <property type="match status" value="1"/>
</dbReference>
<dbReference type="InterPro" id="IPR001054">
    <property type="entry name" value="A/G_cyclase"/>
</dbReference>
<protein>
    <submittedName>
        <fullName evidence="10">Receptor-type guanylate cyclase gcy</fullName>
    </submittedName>
</protein>
<evidence type="ECO:0000313" key="11">
    <source>
        <dbReference type="Proteomes" id="UP001153069"/>
    </source>
</evidence>
<keyword evidence="6" id="KW-0456">Lyase</keyword>
<evidence type="ECO:0000256" key="5">
    <source>
        <dbReference type="ARBA" id="ARBA00023136"/>
    </source>
</evidence>
<dbReference type="InterPro" id="IPR003607">
    <property type="entry name" value="HD/PDEase_dom"/>
</dbReference>
<evidence type="ECO:0000256" key="1">
    <source>
        <dbReference type="ARBA" id="ARBA00004370"/>
    </source>
</evidence>
<keyword evidence="10" id="KW-0675">Receptor</keyword>
<dbReference type="GO" id="GO:0004383">
    <property type="term" value="F:guanylate cyclase activity"/>
    <property type="evidence" value="ECO:0007669"/>
    <property type="project" value="TreeGrafter"/>
</dbReference>